<dbReference type="STRING" id="106549.A0A540KZ66"/>
<gene>
    <name evidence="1" type="ORF">C1H46_034964</name>
</gene>
<dbReference type="EMBL" id="VIEB01000855">
    <property type="protein sequence ID" value="TQD79500.1"/>
    <property type="molecule type" value="Genomic_DNA"/>
</dbReference>
<dbReference type="AlphaFoldDB" id="A0A540KZ66"/>
<dbReference type="Proteomes" id="UP000315295">
    <property type="component" value="Unassembled WGS sequence"/>
</dbReference>
<evidence type="ECO:0000313" key="2">
    <source>
        <dbReference type="Proteomes" id="UP000315295"/>
    </source>
</evidence>
<accession>A0A540KZ66</accession>
<reference evidence="1 2" key="1">
    <citation type="journal article" date="2019" name="G3 (Bethesda)">
        <title>Sequencing of a Wild Apple (Malus baccata) Genome Unravels the Differences Between Cultivated and Wild Apple Species Regarding Disease Resistance and Cold Tolerance.</title>
        <authorList>
            <person name="Chen X."/>
        </authorList>
    </citation>
    <scope>NUCLEOTIDE SEQUENCE [LARGE SCALE GENOMIC DNA]</scope>
    <source>
        <strain evidence="2">cv. Shandingzi</strain>
        <tissue evidence="1">Leaves</tissue>
    </source>
</reference>
<evidence type="ECO:0008006" key="3">
    <source>
        <dbReference type="Google" id="ProtNLM"/>
    </source>
</evidence>
<organism evidence="1 2">
    <name type="scientific">Malus baccata</name>
    <name type="common">Siberian crab apple</name>
    <name type="synonym">Pyrus baccata</name>
    <dbReference type="NCBI Taxonomy" id="106549"/>
    <lineage>
        <taxon>Eukaryota</taxon>
        <taxon>Viridiplantae</taxon>
        <taxon>Streptophyta</taxon>
        <taxon>Embryophyta</taxon>
        <taxon>Tracheophyta</taxon>
        <taxon>Spermatophyta</taxon>
        <taxon>Magnoliopsida</taxon>
        <taxon>eudicotyledons</taxon>
        <taxon>Gunneridae</taxon>
        <taxon>Pentapetalae</taxon>
        <taxon>rosids</taxon>
        <taxon>fabids</taxon>
        <taxon>Rosales</taxon>
        <taxon>Rosaceae</taxon>
        <taxon>Amygdaloideae</taxon>
        <taxon>Maleae</taxon>
        <taxon>Malus</taxon>
    </lineage>
</organism>
<sequence>MFIEGLSIYKFAAMALPNHVMDVVDLSLLLDLEADGSVNDDRYERTALPRRNNRGVVKAKKVEECLFAVMQIGLSCCAVSPRERMLLNMVVGKMSAIRDSYLKVQEG</sequence>
<name>A0A540KZ66_MALBA</name>
<keyword evidence="2" id="KW-1185">Reference proteome</keyword>
<comment type="caution">
    <text evidence="1">The sequence shown here is derived from an EMBL/GenBank/DDBJ whole genome shotgun (WGS) entry which is preliminary data.</text>
</comment>
<proteinExistence type="predicted"/>
<evidence type="ECO:0000313" key="1">
    <source>
        <dbReference type="EMBL" id="TQD79500.1"/>
    </source>
</evidence>
<protein>
    <recommendedName>
        <fullName evidence="3">Serine-threonine/tyrosine-protein kinase catalytic domain-containing protein</fullName>
    </recommendedName>
</protein>